<proteinExistence type="predicted"/>
<dbReference type="InterPro" id="IPR006837">
    <property type="entry name" value="Divergent_DAC"/>
</dbReference>
<dbReference type="RefSeq" id="WP_121210062.1">
    <property type="nucleotide sequence ID" value="NZ_RBIM01000002.1"/>
</dbReference>
<comment type="caution">
    <text evidence="1">The sequence shown here is derived from an EMBL/GenBank/DDBJ whole genome shotgun (WGS) entry which is preliminary data.</text>
</comment>
<evidence type="ECO:0000313" key="2">
    <source>
        <dbReference type="Proteomes" id="UP000273675"/>
    </source>
</evidence>
<evidence type="ECO:0008006" key="3">
    <source>
        <dbReference type="Google" id="ProtNLM"/>
    </source>
</evidence>
<dbReference type="Gene3D" id="3.20.20.370">
    <property type="entry name" value="Glycoside hydrolase/deacetylase"/>
    <property type="match status" value="1"/>
</dbReference>
<dbReference type="PANTHER" id="PTHR30105:SF2">
    <property type="entry name" value="DIVERGENT POLYSACCHARIDE DEACETYLASE SUPERFAMILY"/>
    <property type="match status" value="1"/>
</dbReference>
<dbReference type="EMBL" id="RBIM01000002">
    <property type="protein sequence ID" value="RKR02760.1"/>
    <property type="molecule type" value="Genomic_DNA"/>
</dbReference>
<dbReference type="AlphaFoldDB" id="A0A495DJE9"/>
<dbReference type="InterPro" id="IPR011330">
    <property type="entry name" value="Glyco_hydro/deAcase_b/a-brl"/>
</dbReference>
<gene>
    <name evidence="1" type="ORF">C7435_0699</name>
</gene>
<dbReference type="Pfam" id="PF04748">
    <property type="entry name" value="Polysacc_deac_2"/>
    <property type="match status" value="1"/>
</dbReference>
<reference evidence="1 2" key="1">
    <citation type="submission" date="2018-10" db="EMBL/GenBank/DDBJ databases">
        <title>Genomic Encyclopedia of Type Strains, Phase IV (KMG-IV): sequencing the most valuable type-strain genomes for metagenomic binning, comparative biology and taxonomic classification.</title>
        <authorList>
            <person name="Goeker M."/>
        </authorList>
    </citation>
    <scope>NUCLEOTIDE SEQUENCE [LARGE SCALE GENOMIC DNA]</scope>
    <source>
        <strain evidence="1 2">DSM 4734</strain>
    </source>
</reference>
<sequence length="350" mass="36450">MTRSAPTLIKARHSAIPAFAGALAAAAYLLGAIVFSVASNGGFPMPAMASAEETSQHQGIRVSRVRNFDSLDSVAIASQTDALDAPIDIAASNMIPVITDVTVATPVTARRPQIVLVIDDAGLDVAAAERVIALPVPLTLAILPYAEASATLAALAQANGHDVLLHMPMEPVGLADPGPNALRLGLSDADLQARVRWAMARVPGAIGLNNHMGSRFTADPRALRVALAAISHDNPIFLDSLTTAQSRGRAVASGLGLRSLERDIFLDHDLDAGSIRARLDEAATLARTDGHAVVIGHPHALTLETLEAWLGSPEAAEVEFVTVSELADQLFVAEPGLQASIVEGINRGAE</sequence>
<dbReference type="SUPFAM" id="SSF88713">
    <property type="entry name" value="Glycoside hydrolase/deacetylase"/>
    <property type="match status" value="1"/>
</dbReference>
<dbReference type="OrthoDB" id="9784811at2"/>
<name>A0A495DJE9_9PROT</name>
<dbReference type="GO" id="GO:0005975">
    <property type="term" value="P:carbohydrate metabolic process"/>
    <property type="evidence" value="ECO:0007669"/>
    <property type="project" value="InterPro"/>
</dbReference>
<organism evidence="1 2">
    <name type="scientific">Maricaulis maris</name>
    <dbReference type="NCBI Taxonomy" id="74318"/>
    <lineage>
        <taxon>Bacteria</taxon>
        <taxon>Pseudomonadati</taxon>
        <taxon>Pseudomonadota</taxon>
        <taxon>Alphaproteobacteria</taxon>
        <taxon>Maricaulales</taxon>
        <taxon>Maricaulaceae</taxon>
        <taxon>Maricaulis</taxon>
    </lineage>
</organism>
<dbReference type="PANTHER" id="PTHR30105">
    <property type="entry name" value="UNCHARACTERIZED YIBQ-RELATED"/>
    <property type="match status" value="1"/>
</dbReference>
<dbReference type="CDD" id="cd10936">
    <property type="entry name" value="CE4_DAC2"/>
    <property type="match status" value="1"/>
</dbReference>
<accession>A0A495DJE9</accession>
<dbReference type="Proteomes" id="UP000273675">
    <property type="component" value="Unassembled WGS sequence"/>
</dbReference>
<evidence type="ECO:0000313" key="1">
    <source>
        <dbReference type="EMBL" id="RKR02760.1"/>
    </source>
</evidence>
<protein>
    <recommendedName>
        <fullName evidence="3">Divergent polysaccharide deacetylase family protein</fullName>
    </recommendedName>
</protein>